<dbReference type="AlphaFoldDB" id="A0A1I7W139"/>
<reference evidence="1" key="1">
    <citation type="submission" date="2012-04" db="EMBL/GenBank/DDBJ databases">
        <title>The Genome Sequence of Loa loa.</title>
        <authorList>
            <consortium name="The Broad Institute Genome Sequencing Platform"/>
            <consortium name="Broad Institute Genome Sequencing Center for Infectious Disease"/>
            <person name="Nutman T.B."/>
            <person name="Fink D.L."/>
            <person name="Russ C."/>
            <person name="Young S."/>
            <person name="Zeng Q."/>
            <person name="Gargeya S."/>
            <person name="Alvarado L."/>
            <person name="Berlin A."/>
            <person name="Chapman S.B."/>
            <person name="Chen Z."/>
            <person name="Freedman E."/>
            <person name="Gellesch M."/>
            <person name="Goldberg J."/>
            <person name="Griggs A."/>
            <person name="Gujja S."/>
            <person name="Heilman E.R."/>
            <person name="Heiman D."/>
            <person name="Howarth C."/>
            <person name="Mehta T."/>
            <person name="Neiman D."/>
            <person name="Pearson M."/>
            <person name="Roberts A."/>
            <person name="Saif S."/>
            <person name="Shea T."/>
            <person name="Shenoy N."/>
            <person name="Sisk P."/>
            <person name="Stolte C."/>
            <person name="Sykes S."/>
            <person name="White J."/>
            <person name="Yandava C."/>
            <person name="Haas B."/>
            <person name="Henn M.R."/>
            <person name="Nusbaum C."/>
            <person name="Birren B."/>
        </authorList>
    </citation>
    <scope>NUCLEOTIDE SEQUENCE [LARGE SCALE GENOMIC DNA]</scope>
</reference>
<name>A0A1I7W139_LOALO</name>
<organism evidence="1 2">
    <name type="scientific">Loa loa</name>
    <name type="common">Eye worm</name>
    <name type="synonym">Filaria loa</name>
    <dbReference type="NCBI Taxonomy" id="7209"/>
    <lineage>
        <taxon>Eukaryota</taxon>
        <taxon>Metazoa</taxon>
        <taxon>Ecdysozoa</taxon>
        <taxon>Nematoda</taxon>
        <taxon>Chromadorea</taxon>
        <taxon>Rhabditida</taxon>
        <taxon>Spirurina</taxon>
        <taxon>Spiruromorpha</taxon>
        <taxon>Filarioidea</taxon>
        <taxon>Onchocercidae</taxon>
        <taxon>Loa</taxon>
    </lineage>
</organism>
<reference evidence="2" key="2">
    <citation type="submission" date="2016-11" db="UniProtKB">
        <authorList>
            <consortium name="WormBaseParasite"/>
        </authorList>
    </citation>
    <scope>IDENTIFICATION</scope>
</reference>
<keyword evidence="1" id="KW-1185">Reference proteome</keyword>
<dbReference type="Proteomes" id="UP000095285">
    <property type="component" value="Unassembled WGS sequence"/>
</dbReference>
<accession>A0A1I7W139</accession>
<dbReference type="WBParaSite" id="EN70_850">
    <property type="protein sequence ID" value="EN70_850"/>
    <property type="gene ID" value="EN70_850"/>
</dbReference>
<evidence type="ECO:0000313" key="2">
    <source>
        <dbReference type="WBParaSite" id="EN70_850"/>
    </source>
</evidence>
<protein>
    <submittedName>
        <fullName evidence="2">Uncharacterized protein</fullName>
    </submittedName>
</protein>
<evidence type="ECO:0000313" key="1">
    <source>
        <dbReference type="Proteomes" id="UP000095285"/>
    </source>
</evidence>
<sequence>MDLARIDGVIPYISQQQLELFLGSADIFETNILLKINSLRISKIKEKLHLTRNDRIFEEKGEKIMKENEQQKKEKEIGINVMDSDRKAVNSIAAPRKSICAGILTKLNKPFQNEEPSGITREQHQCYNGHDEDHNQKHHQQIYDFTGSLKDELSVPAFGTGTNETVLQAVNFEKSREEKIAILMILAKMLLLIAS</sequence>
<proteinExistence type="predicted"/>